<keyword evidence="9 13" id="KW-0460">Magnesium</keyword>
<dbReference type="EC" id="2.7.7.19" evidence="11"/>
<feature type="binding site" evidence="13">
    <location>
        <position position="158"/>
    </location>
    <ligand>
        <name>Mg(2+)</name>
        <dbReference type="ChEBI" id="CHEBI:18420"/>
        <label>1</label>
        <note>catalytic</note>
    </ligand>
</feature>
<dbReference type="InterPro" id="IPR048840">
    <property type="entry name" value="PolA_pol_NTPase"/>
</dbReference>
<feature type="domain" description="Poly(A) polymerase RNA-binding" evidence="15">
    <location>
        <begin position="418"/>
        <end position="484"/>
    </location>
</feature>
<dbReference type="GO" id="GO:1990817">
    <property type="term" value="F:poly(A) RNA polymerase activity"/>
    <property type="evidence" value="ECO:0007669"/>
    <property type="project" value="UniProtKB-UniRule"/>
</dbReference>
<evidence type="ECO:0000256" key="6">
    <source>
        <dbReference type="ARBA" id="ARBA00022723"/>
    </source>
</evidence>
<evidence type="ECO:0000259" key="16">
    <source>
        <dbReference type="Pfam" id="PF04928"/>
    </source>
</evidence>
<evidence type="ECO:0000256" key="3">
    <source>
        <dbReference type="ARBA" id="ARBA00010912"/>
    </source>
</evidence>
<dbReference type="Proteomes" id="UP000019132">
    <property type="component" value="Unassembled WGS sequence"/>
</dbReference>
<evidence type="ECO:0000256" key="12">
    <source>
        <dbReference type="PIRSR" id="PIRSR018425-1"/>
    </source>
</evidence>
<keyword evidence="10 11" id="KW-0539">Nucleus</keyword>
<evidence type="ECO:0000256" key="4">
    <source>
        <dbReference type="ARBA" id="ARBA00022664"/>
    </source>
</evidence>
<dbReference type="EMBL" id="GL376599">
    <property type="status" value="NOT_ANNOTATED_CDS"/>
    <property type="molecule type" value="Genomic_DNA"/>
</dbReference>
<reference evidence="18" key="3">
    <citation type="submission" date="2015-02" db="UniProtKB">
        <authorList>
            <consortium name="EnsemblProtists"/>
        </authorList>
    </citation>
    <scope>IDENTIFICATION</scope>
    <source>
        <strain evidence="18">DAOM BR144</strain>
    </source>
</reference>
<evidence type="ECO:0000259" key="15">
    <source>
        <dbReference type="Pfam" id="PF04926"/>
    </source>
</evidence>
<feature type="binding site" evidence="12">
    <location>
        <position position="282"/>
    </location>
    <ligand>
        <name>ATP</name>
        <dbReference type="ChEBI" id="CHEBI:30616"/>
    </ligand>
</feature>
<keyword evidence="5 11" id="KW-0808">Transferase</keyword>
<feature type="binding site" evidence="12">
    <location>
        <begin position="158"/>
        <end position="160"/>
    </location>
    <ligand>
        <name>ATP</name>
        <dbReference type="ChEBI" id="CHEBI:30616"/>
    </ligand>
</feature>
<dbReference type="AlphaFoldDB" id="K3WVK2"/>
<evidence type="ECO:0000256" key="14">
    <source>
        <dbReference type="SAM" id="MobiDB-lite"/>
    </source>
</evidence>
<evidence type="ECO:0000256" key="7">
    <source>
        <dbReference type="ARBA" id="ARBA00022741"/>
    </source>
</evidence>
<dbReference type="GO" id="GO:0046872">
    <property type="term" value="F:metal ion binding"/>
    <property type="evidence" value="ECO:0007669"/>
    <property type="project" value="UniProtKB-KW"/>
</dbReference>
<organism evidence="18 19">
    <name type="scientific">Globisporangium ultimum (strain ATCC 200006 / CBS 805.95 / DAOM BR144)</name>
    <name type="common">Pythium ultimum</name>
    <dbReference type="NCBI Taxonomy" id="431595"/>
    <lineage>
        <taxon>Eukaryota</taxon>
        <taxon>Sar</taxon>
        <taxon>Stramenopiles</taxon>
        <taxon>Oomycota</taxon>
        <taxon>Peronosporomycetes</taxon>
        <taxon>Pythiales</taxon>
        <taxon>Pythiaceae</taxon>
        <taxon>Globisporangium</taxon>
    </lineage>
</organism>
<keyword evidence="4 11" id="KW-0507">mRNA processing</keyword>
<keyword evidence="8 11" id="KW-0067">ATP-binding</keyword>
<evidence type="ECO:0000256" key="5">
    <source>
        <dbReference type="ARBA" id="ARBA00022679"/>
    </source>
</evidence>
<evidence type="ECO:0000313" key="19">
    <source>
        <dbReference type="Proteomes" id="UP000019132"/>
    </source>
</evidence>
<evidence type="ECO:0000256" key="9">
    <source>
        <dbReference type="ARBA" id="ARBA00022842"/>
    </source>
</evidence>
<evidence type="ECO:0000256" key="2">
    <source>
        <dbReference type="ARBA" id="ARBA00004123"/>
    </source>
</evidence>
<evidence type="ECO:0000256" key="11">
    <source>
        <dbReference type="PIRNR" id="PIRNR018425"/>
    </source>
</evidence>
<dbReference type="GO" id="GO:0031123">
    <property type="term" value="P:RNA 3'-end processing"/>
    <property type="evidence" value="ECO:0007669"/>
    <property type="project" value="InterPro"/>
</dbReference>
<dbReference type="InterPro" id="IPR043519">
    <property type="entry name" value="NT_sf"/>
</dbReference>
<dbReference type="Gene3D" id="1.10.1410.10">
    <property type="match status" value="1"/>
</dbReference>
<dbReference type="VEuPathDB" id="FungiDB:PYU1_G008982"/>
<dbReference type="PANTHER" id="PTHR10682">
    <property type="entry name" value="POLY A POLYMERASE"/>
    <property type="match status" value="1"/>
</dbReference>
<evidence type="ECO:0000259" key="17">
    <source>
        <dbReference type="Pfam" id="PF20750"/>
    </source>
</evidence>
<comment type="subcellular location">
    <subcellularLocation>
        <location evidence="2 11">Nucleus</location>
    </subcellularLocation>
</comment>
<evidence type="ECO:0000256" key="1">
    <source>
        <dbReference type="ARBA" id="ARBA00001936"/>
    </source>
</evidence>
<dbReference type="Pfam" id="PF04928">
    <property type="entry name" value="PAP_central"/>
    <property type="match status" value="1"/>
</dbReference>
<feature type="binding site" evidence="13">
    <location>
        <position position="158"/>
    </location>
    <ligand>
        <name>Mg(2+)</name>
        <dbReference type="ChEBI" id="CHEBI:18420"/>
        <label>2</label>
        <note>catalytic</note>
    </ligand>
</feature>
<dbReference type="PIRSF" id="PIRSF018425">
    <property type="entry name" value="PolyA_polymerase"/>
    <property type="match status" value="1"/>
</dbReference>
<dbReference type="Pfam" id="PF04926">
    <property type="entry name" value="PAP_RNA-bind"/>
    <property type="match status" value="1"/>
</dbReference>
<dbReference type="Gene3D" id="3.30.460.10">
    <property type="entry name" value="Beta Polymerase, domain 2"/>
    <property type="match status" value="1"/>
</dbReference>
<keyword evidence="19" id="KW-1185">Reference proteome</keyword>
<feature type="region of interest" description="Disordered" evidence="14">
    <location>
        <begin position="1"/>
        <end position="62"/>
    </location>
</feature>
<dbReference type="GO" id="GO:0005634">
    <property type="term" value="C:nucleus"/>
    <property type="evidence" value="ECO:0007669"/>
    <property type="project" value="UniProtKB-SubCell"/>
</dbReference>
<keyword evidence="7 11" id="KW-0547">Nucleotide-binding</keyword>
<dbReference type="SUPFAM" id="SSF81631">
    <property type="entry name" value="PAP/OAS1 substrate-binding domain"/>
    <property type="match status" value="1"/>
</dbReference>
<dbReference type="EnsemblProtists" id="PYU1_T009000">
    <property type="protein sequence ID" value="PYU1_T009000"/>
    <property type="gene ID" value="PYU1_G008982"/>
</dbReference>
<feature type="binding site" evidence="13">
    <location>
        <position position="212"/>
    </location>
    <ligand>
        <name>Mg(2+)</name>
        <dbReference type="ChEBI" id="CHEBI:18420"/>
        <label>2</label>
        <note>catalytic</note>
    </ligand>
</feature>
<dbReference type="eggNOG" id="KOG2245">
    <property type="taxonomic scope" value="Eukaryota"/>
</dbReference>
<dbReference type="InterPro" id="IPR007012">
    <property type="entry name" value="PolA_pol_cen_dom"/>
</dbReference>
<comment type="cofactor">
    <cofactor evidence="13">
        <name>Mg(2+)</name>
        <dbReference type="ChEBI" id="CHEBI:18420"/>
    </cofactor>
    <text evidence="13">Binds 2 magnesium ions. Also active with manganese.</text>
</comment>
<evidence type="ECO:0000256" key="10">
    <source>
        <dbReference type="ARBA" id="ARBA00023242"/>
    </source>
</evidence>
<dbReference type="GO" id="GO:0005524">
    <property type="term" value="F:ATP binding"/>
    <property type="evidence" value="ECO:0007669"/>
    <property type="project" value="UniProtKB-UniRule"/>
</dbReference>
<feature type="binding site" evidence="13">
    <location>
        <position position="160"/>
    </location>
    <ligand>
        <name>Mg(2+)</name>
        <dbReference type="ChEBI" id="CHEBI:18420"/>
        <label>1</label>
        <note>catalytic</note>
    </ligand>
</feature>
<dbReference type="SUPFAM" id="SSF55003">
    <property type="entry name" value="PAP/Archaeal CCA-adding enzyme, C-terminal domain"/>
    <property type="match status" value="1"/>
</dbReference>
<proteinExistence type="inferred from homology"/>
<keyword evidence="6 13" id="KW-0479">Metal-binding</keyword>
<dbReference type="Pfam" id="PF20750">
    <property type="entry name" value="PAP_NTPase"/>
    <property type="match status" value="1"/>
</dbReference>
<evidence type="ECO:0000256" key="8">
    <source>
        <dbReference type="ARBA" id="ARBA00022840"/>
    </source>
</evidence>
<dbReference type="PANTHER" id="PTHR10682:SF10">
    <property type="entry name" value="POLYNUCLEOTIDE ADENYLYLTRANSFERASE"/>
    <property type="match status" value="1"/>
</dbReference>
<feature type="binding site" evidence="13">
    <location>
        <position position="160"/>
    </location>
    <ligand>
        <name>Mg(2+)</name>
        <dbReference type="ChEBI" id="CHEBI:18420"/>
        <label>2</label>
        <note>catalytic</note>
    </ligand>
</feature>
<evidence type="ECO:0000313" key="18">
    <source>
        <dbReference type="EnsemblProtists" id="PYU1_T009000"/>
    </source>
</evidence>
<evidence type="ECO:0000256" key="13">
    <source>
        <dbReference type="PIRSR" id="PIRSR018425-2"/>
    </source>
</evidence>
<feature type="domain" description="Poly(A) polymerase nucleotidyltransferase" evidence="17">
    <location>
        <begin position="76"/>
        <end position="259"/>
    </location>
</feature>
<protein>
    <recommendedName>
        <fullName evidence="11">Poly(A) polymerase</fullName>
        <ecNumber evidence="11">2.7.7.19</ecNumber>
    </recommendedName>
</protein>
<dbReference type="InterPro" id="IPR014492">
    <property type="entry name" value="PolyA_polymerase"/>
</dbReference>
<comment type="function">
    <text evidence="11">Polymerase that creates the 3'-poly(A) tail of mRNA's.</text>
</comment>
<feature type="compositionally biased region" description="Polar residues" evidence="14">
    <location>
        <begin position="33"/>
        <end position="42"/>
    </location>
</feature>
<name>K3WVK2_GLOUD</name>
<feature type="binding site" evidence="12">
    <location>
        <position position="212"/>
    </location>
    <ligand>
        <name>ATP</name>
        <dbReference type="ChEBI" id="CHEBI:30616"/>
    </ligand>
</feature>
<dbReference type="CDD" id="cd05402">
    <property type="entry name" value="NT_PAP_TUTase"/>
    <property type="match status" value="1"/>
</dbReference>
<reference evidence="19" key="2">
    <citation type="submission" date="2010-04" db="EMBL/GenBank/DDBJ databases">
        <authorList>
            <person name="Buell R."/>
            <person name="Hamilton J."/>
            <person name="Hostetler J."/>
        </authorList>
    </citation>
    <scope>NUCLEOTIDE SEQUENCE [LARGE SCALE GENOMIC DNA]</scope>
    <source>
        <strain evidence="19">DAOM:BR144</strain>
    </source>
</reference>
<dbReference type="Gene3D" id="3.30.70.590">
    <property type="entry name" value="Poly(A) polymerase predicted RNA binding domain"/>
    <property type="match status" value="1"/>
</dbReference>
<dbReference type="FunFam" id="1.10.1410.10:FF:000001">
    <property type="entry name" value="Putative poly(A) polymerase gamma"/>
    <property type="match status" value="1"/>
</dbReference>
<dbReference type="HOGENOM" id="CLU_011511_5_0_1"/>
<reference evidence="19" key="1">
    <citation type="journal article" date="2010" name="Genome Biol.">
        <title>Genome sequence of the necrotrophic plant pathogen Pythium ultimum reveals original pathogenicity mechanisms and effector repertoire.</title>
        <authorList>
            <person name="Levesque C.A."/>
            <person name="Brouwer H."/>
            <person name="Cano L."/>
            <person name="Hamilton J.P."/>
            <person name="Holt C."/>
            <person name="Huitema E."/>
            <person name="Raffaele S."/>
            <person name="Robideau G.P."/>
            <person name="Thines M."/>
            <person name="Win J."/>
            <person name="Zerillo M.M."/>
            <person name="Beakes G.W."/>
            <person name="Boore J.L."/>
            <person name="Busam D."/>
            <person name="Dumas B."/>
            <person name="Ferriera S."/>
            <person name="Fuerstenberg S.I."/>
            <person name="Gachon C.M."/>
            <person name="Gaulin E."/>
            <person name="Govers F."/>
            <person name="Grenville-Briggs L."/>
            <person name="Horner N."/>
            <person name="Hostetler J."/>
            <person name="Jiang R.H."/>
            <person name="Johnson J."/>
            <person name="Krajaejun T."/>
            <person name="Lin H."/>
            <person name="Meijer H.J."/>
            <person name="Moore B."/>
            <person name="Morris P."/>
            <person name="Phuntmart V."/>
            <person name="Puiu D."/>
            <person name="Shetty J."/>
            <person name="Stajich J.E."/>
            <person name="Tripathy S."/>
            <person name="Wawra S."/>
            <person name="van West P."/>
            <person name="Whitty B.R."/>
            <person name="Coutinho P.M."/>
            <person name="Henrissat B."/>
            <person name="Martin F."/>
            <person name="Thomas P.D."/>
            <person name="Tyler B.M."/>
            <person name="De Vries R.P."/>
            <person name="Kamoun S."/>
            <person name="Yandell M."/>
            <person name="Tisserat N."/>
            <person name="Buell C.R."/>
        </authorList>
    </citation>
    <scope>NUCLEOTIDE SEQUENCE</scope>
    <source>
        <strain evidence="19">DAOM:BR144</strain>
    </source>
</reference>
<dbReference type="GO" id="GO:0006397">
    <property type="term" value="P:mRNA processing"/>
    <property type="evidence" value="ECO:0007669"/>
    <property type="project" value="UniProtKB-KW"/>
</dbReference>
<dbReference type="GO" id="GO:0003723">
    <property type="term" value="F:RNA binding"/>
    <property type="evidence" value="ECO:0007669"/>
    <property type="project" value="UniProtKB-UniRule"/>
</dbReference>
<accession>K3WVK2</accession>
<comment type="cofactor">
    <cofactor evidence="1">
        <name>Mn(2+)</name>
        <dbReference type="ChEBI" id="CHEBI:29035"/>
    </cofactor>
</comment>
<dbReference type="InParanoid" id="K3WVK2"/>
<feature type="domain" description="Poly(A) polymerase central" evidence="16">
    <location>
        <begin position="265"/>
        <end position="414"/>
    </location>
</feature>
<dbReference type="OMA" id="VAFVCQM"/>
<comment type="similarity">
    <text evidence="3 11">Belongs to the poly(A) polymerase family.</text>
</comment>
<dbReference type="STRING" id="431595.K3WVK2"/>
<dbReference type="SUPFAM" id="SSF81301">
    <property type="entry name" value="Nucleotidyltransferase"/>
    <property type="match status" value="1"/>
</dbReference>
<sequence>MQSPTSRSKARRQIGKDQVPQESAQQCRGRVSPTAQTKQLADQSEKEVAPVRQYAPDSSGHGASGLLLTRVHPIVRPINIGPPTEYDFRNTNGLMKCLNAIAPLPNPEELSAKHLVINEVQRLVDDWLQITFGPEKETTATLLLGGSWHLKVGLSESDLDIATLLPNFVTSKSFFGSLYEYLRATPCVTKIVAMNKAAVPVLAFQLNGVRIDLLFARYTQDVVPKNLPIHSGQVLVGMDAVSIRSLSVPRVASLILELVPNGCAFRSCLRIVRLWAKRRGLYSNKAGFLGGISWTILVAFVCQMFPKATISSVIHRFFTILSTWSWPTPVLISKPYESSEIASCAQWNPQKHHHDRGHLMPIITPGFPAVNSSVNVNESTMRVLQEEFERGKRIMDEMQAKGLSSPAVWHKLFAPTEFLVRYDHYLVIELRAQDDDELSEWANFVASRTRKLVETLQLTSSVESVHPLPDLVKPHHQSRDESNAIGYYLLAYTISPSTKSEMAKTCALPDVRYFMGTELANCAEKKSTMHADISYSMWQDLPESMFPNGRVAAAGDRARFILSKAHSSNVSLGLGR</sequence>
<comment type="catalytic activity">
    <reaction evidence="11">
        <text>RNA(n) + ATP = RNA(n)-3'-adenine ribonucleotide + diphosphate</text>
        <dbReference type="Rhea" id="RHEA:11332"/>
        <dbReference type="Rhea" id="RHEA-COMP:14527"/>
        <dbReference type="Rhea" id="RHEA-COMP:17347"/>
        <dbReference type="ChEBI" id="CHEBI:30616"/>
        <dbReference type="ChEBI" id="CHEBI:33019"/>
        <dbReference type="ChEBI" id="CHEBI:140395"/>
        <dbReference type="ChEBI" id="CHEBI:173115"/>
        <dbReference type="EC" id="2.7.7.19"/>
    </reaction>
</comment>
<dbReference type="InterPro" id="IPR007010">
    <property type="entry name" value="PolA_pol_RNA-bd_dom"/>
</dbReference>
<dbReference type="InterPro" id="IPR011068">
    <property type="entry name" value="NuclTrfase_I-like_C"/>
</dbReference>